<dbReference type="PIRSF" id="PIRSF016624">
    <property type="entry name" value="Mu_prophg_I"/>
    <property type="match status" value="1"/>
</dbReference>
<evidence type="ECO:0000313" key="3">
    <source>
        <dbReference type="Proteomes" id="UP001387293"/>
    </source>
</evidence>
<feature type="signal peptide" evidence="1">
    <location>
        <begin position="1"/>
        <end position="22"/>
    </location>
</feature>
<gene>
    <name evidence="2" type="ORF">O7A60_18375</name>
</gene>
<dbReference type="InterPro" id="IPR012106">
    <property type="entry name" value="Phage_Mu_Gp1"/>
</dbReference>
<dbReference type="EMBL" id="JAPYKS010000013">
    <property type="protein sequence ID" value="MEI9410718.1"/>
    <property type="molecule type" value="Genomic_DNA"/>
</dbReference>
<dbReference type="Proteomes" id="UP001387293">
    <property type="component" value="Unassembled WGS sequence"/>
</dbReference>
<dbReference type="RefSeq" id="WP_337107442.1">
    <property type="nucleotide sequence ID" value="NZ_JAPYKS010000013.1"/>
</dbReference>
<protein>
    <recommendedName>
        <fullName evidence="4">Mu-like prophage I protein</fullName>
    </recommendedName>
</protein>
<proteinExistence type="predicted"/>
<comment type="caution">
    <text evidence="2">The sequence shown here is derived from an EMBL/GenBank/DDBJ whole genome shotgun (WGS) entry which is preliminary data.</text>
</comment>
<dbReference type="Pfam" id="PF10123">
    <property type="entry name" value="Mu-like_Pro"/>
    <property type="match status" value="1"/>
</dbReference>
<keyword evidence="1" id="KW-0732">Signal</keyword>
<reference evidence="2 3" key="1">
    <citation type="submission" date="2022-12" db="EMBL/GenBank/DDBJ databases">
        <authorList>
            <person name="Muema E."/>
        </authorList>
    </citation>
    <scope>NUCLEOTIDE SEQUENCE [LARGE SCALE GENOMIC DNA]</scope>
    <source>
        <strain evidence="3">1326</strain>
    </source>
</reference>
<accession>A0ABU8L0L7</accession>
<evidence type="ECO:0000313" key="2">
    <source>
        <dbReference type="EMBL" id="MEI9410718.1"/>
    </source>
</evidence>
<keyword evidence="3" id="KW-1185">Reference proteome</keyword>
<organism evidence="2 3">
    <name type="scientific">Mesorhizobium salmacidum</name>
    <dbReference type="NCBI Taxonomy" id="3015171"/>
    <lineage>
        <taxon>Bacteria</taxon>
        <taxon>Pseudomonadati</taxon>
        <taxon>Pseudomonadota</taxon>
        <taxon>Alphaproteobacteria</taxon>
        <taxon>Hyphomicrobiales</taxon>
        <taxon>Phyllobacteriaceae</taxon>
        <taxon>Mesorhizobium</taxon>
    </lineage>
</organism>
<evidence type="ECO:0008006" key="4">
    <source>
        <dbReference type="Google" id="ProtNLM"/>
    </source>
</evidence>
<sequence>MHNALAALLSAALVASHSTALTAVDAEGDIWLQLVPAGTFTGRNGQGPWTTGDKASMEQIAANTRQLAGSTEPVIDYDHQAIFSAVPGVGGTAKAAGWIKELKVQDDGIYGRVEWTAAAAIAIKRKEYRYLSPVFFHEKSTGRVLAIRMAGLTNTPNLDLVAVAASALFNSNENGASMDKILAALGLAKGTNEDGVVAAINAHLTSSTAIAKAAGLTETAKSEEILAAVNTIVADRTKFAQAAGLAATAKADEIVTAVQSAIAGKVDPTKFVPIAAVTDLQTRLNTLEGTVSNDKAEEAVNSAMKAGKLIPALKDWGLNLFKADPTKFQEFVGSAPVLTSPQLQTPKKDGEAAELTEAQLAVCSAMGITADDFKKTLKAEAKA</sequence>
<feature type="chain" id="PRO_5047063582" description="Mu-like prophage I protein" evidence="1">
    <location>
        <begin position="23"/>
        <end position="383"/>
    </location>
</feature>
<name>A0ABU8L0L7_9HYPH</name>
<evidence type="ECO:0000256" key="1">
    <source>
        <dbReference type="SAM" id="SignalP"/>
    </source>
</evidence>